<dbReference type="Proteomes" id="UP001306950">
    <property type="component" value="Unassembled WGS sequence"/>
</dbReference>
<comment type="caution">
    <text evidence="1">The sequence shown here is derived from an EMBL/GenBank/DDBJ whole genome shotgun (WGS) entry which is preliminary data.</text>
</comment>
<gene>
    <name evidence="1" type="ORF">V3851_26095</name>
</gene>
<name>A0ABU7VZQ1_9BACL</name>
<sequence length="72" mass="8472">MKILKITNEQIAAQTKMIEEHYMQIQEDIQKQTEEFLSQGYAEDQIEIVKKMRNGEIVHLVQLKENAKPKSL</sequence>
<proteinExistence type="predicted"/>
<accession>A0ABU7VZQ1</accession>
<organism evidence="1 2">
    <name type="scientific">Paenibacillus haidiansis</name>
    <dbReference type="NCBI Taxonomy" id="1574488"/>
    <lineage>
        <taxon>Bacteria</taxon>
        <taxon>Bacillati</taxon>
        <taxon>Bacillota</taxon>
        <taxon>Bacilli</taxon>
        <taxon>Bacillales</taxon>
        <taxon>Paenibacillaceae</taxon>
        <taxon>Paenibacillus</taxon>
    </lineage>
</organism>
<reference evidence="1 2" key="1">
    <citation type="submission" date="2024-02" db="EMBL/GenBank/DDBJ databases">
        <title>A nitrogen-fixing paenibacillus bacterium.</title>
        <authorList>
            <person name="Zhang W.L."/>
            <person name="Chen S.F."/>
        </authorList>
    </citation>
    <scope>NUCLEOTIDE SEQUENCE [LARGE SCALE GENOMIC DNA]</scope>
    <source>
        <strain evidence="1 2">M1</strain>
    </source>
</reference>
<evidence type="ECO:0000313" key="2">
    <source>
        <dbReference type="Proteomes" id="UP001306950"/>
    </source>
</evidence>
<dbReference type="EMBL" id="JAZHPZ010000026">
    <property type="protein sequence ID" value="MEF2969249.1"/>
    <property type="molecule type" value="Genomic_DNA"/>
</dbReference>
<keyword evidence="2" id="KW-1185">Reference proteome</keyword>
<dbReference type="RefSeq" id="WP_331849343.1">
    <property type="nucleotide sequence ID" value="NZ_JAZHPZ010000026.1"/>
</dbReference>
<protein>
    <submittedName>
        <fullName evidence="1">Uncharacterized protein</fullName>
    </submittedName>
</protein>
<evidence type="ECO:0000313" key="1">
    <source>
        <dbReference type="EMBL" id="MEF2969249.1"/>
    </source>
</evidence>